<dbReference type="EMBL" id="JAOTPO010000023">
    <property type="protein sequence ID" value="MDE5415953.1"/>
    <property type="molecule type" value="Genomic_DNA"/>
</dbReference>
<reference evidence="1" key="1">
    <citation type="submission" date="2024-05" db="EMBL/GenBank/DDBJ databases">
        <title>Alkalihalobacillus sp. strain MEB203 novel alkaliphilic bacterium from Lonar Lake, India.</title>
        <authorList>
            <person name="Joshi A."/>
            <person name="Thite S."/>
            <person name="Mengade P."/>
        </authorList>
    </citation>
    <scope>NUCLEOTIDE SEQUENCE</scope>
    <source>
        <strain evidence="1">MEB 203</strain>
    </source>
</reference>
<evidence type="ECO:0000313" key="2">
    <source>
        <dbReference type="Proteomes" id="UP001148125"/>
    </source>
</evidence>
<dbReference type="Proteomes" id="UP001148125">
    <property type="component" value="Unassembled WGS sequence"/>
</dbReference>
<comment type="caution">
    <text evidence="1">The sequence shown here is derived from an EMBL/GenBank/DDBJ whole genome shotgun (WGS) entry which is preliminary data.</text>
</comment>
<sequence>MKKEVLGHTIGIDIPFWFAEIECVNHFGQGILAEWVIKEVDEITVMAYRTLAEDEGGIIDIVSKEIEWANQLNKSVFIAVETVPLPEVHTIFYQKGTDRMNEQERLLICTLEVNPPIKE</sequence>
<proteinExistence type="predicted"/>
<organism evidence="1 2">
    <name type="scientific">Alkalihalobacterium chitinilyticum</name>
    <dbReference type="NCBI Taxonomy" id="2980103"/>
    <lineage>
        <taxon>Bacteria</taxon>
        <taxon>Bacillati</taxon>
        <taxon>Bacillota</taxon>
        <taxon>Bacilli</taxon>
        <taxon>Bacillales</taxon>
        <taxon>Bacillaceae</taxon>
        <taxon>Alkalihalobacterium</taxon>
    </lineage>
</organism>
<protein>
    <submittedName>
        <fullName evidence="1">Uncharacterized protein</fullName>
    </submittedName>
</protein>
<gene>
    <name evidence="1" type="ORF">N7Z68_21615</name>
</gene>
<name>A0ABT5VKH9_9BACI</name>
<evidence type="ECO:0000313" key="1">
    <source>
        <dbReference type="EMBL" id="MDE5415953.1"/>
    </source>
</evidence>
<accession>A0ABT5VKH9</accession>
<dbReference type="RefSeq" id="WP_275120540.1">
    <property type="nucleotide sequence ID" value="NZ_JAOTPO010000023.1"/>
</dbReference>
<keyword evidence="2" id="KW-1185">Reference proteome</keyword>